<gene>
    <name evidence="2" type="ORF">MNEG_5317</name>
</gene>
<dbReference type="RefSeq" id="XP_013901667.1">
    <property type="nucleotide sequence ID" value="XM_014046213.1"/>
</dbReference>
<dbReference type="STRING" id="145388.A0A0D2JV30"/>
<reference evidence="2 3" key="1">
    <citation type="journal article" date="2013" name="BMC Genomics">
        <title>Reconstruction of the lipid metabolism for the microalga Monoraphidium neglectum from its genome sequence reveals characteristics suitable for biofuel production.</title>
        <authorList>
            <person name="Bogen C."/>
            <person name="Al-Dilaimi A."/>
            <person name="Albersmeier A."/>
            <person name="Wichmann J."/>
            <person name="Grundmann M."/>
            <person name="Rupp O."/>
            <person name="Lauersen K.J."/>
            <person name="Blifernez-Klassen O."/>
            <person name="Kalinowski J."/>
            <person name="Goesmann A."/>
            <person name="Mussgnug J.H."/>
            <person name="Kruse O."/>
        </authorList>
    </citation>
    <scope>NUCLEOTIDE SEQUENCE [LARGE SCALE GENOMIC DNA]</scope>
    <source>
        <strain evidence="2 3">SAG 48.87</strain>
    </source>
</reference>
<proteinExistence type="predicted"/>
<dbReference type="AlphaFoldDB" id="A0A0D2JV30"/>
<feature type="transmembrane region" description="Helical" evidence="1">
    <location>
        <begin position="35"/>
        <end position="56"/>
    </location>
</feature>
<feature type="non-terminal residue" evidence="2">
    <location>
        <position position="74"/>
    </location>
</feature>
<evidence type="ECO:0000256" key="1">
    <source>
        <dbReference type="SAM" id="Phobius"/>
    </source>
</evidence>
<dbReference type="KEGG" id="mng:MNEG_5317"/>
<dbReference type="OrthoDB" id="422637at2759"/>
<organism evidence="2 3">
    <name type="scientific">Monoraphidium neglectum</name>
    <dbReference type="NCBI Taxonomy" id="145388"/>
    <lineage>
        <taxon>Eukaryota</taxon>
        <taxon>Viridiplantae</taxon>
        <taxon>Chlorophyta</taxon>
        <taxon>core chlorophytes</taxon>
        <taxon>Chlorophyceae</taxon>
        <taxon>CS clade</taxon>
        <taxon>Sphaeropleales</taxon>
        <taxon>Selenastraceae</taxon>
        <taxon>Monoraphidium</taxon>
    </lineage>
</organism>
<keyword evidence="1" id="KW-0472">Membrane</keyword>
<dbReference type="GeneID" id="25738194"/>
<evidence type="ECO:0000313" key="2">
    <source>
        <dbReference type="EMBL" id="KIZ02648.1"/>
    </source>
</evidence>
<protein>
    <submittedName>
        <fullName evidence="2">Uncharacterized protein</fullName>
    </submittedName>
</protein>
<evidence type="ECO:0000313" key="3">
    <source>
        <dbReference type="Proteomes" id="UP000054498"/>
    </source>
</evidence>
<keyword evidence="1" id="KW-0812">Transmembrane</keyword>
<dbReference type="EMBL" id="KK101003">
    <property type="protein sequence ID" value="KIZ02648.1"/>
    <property type="molecule type" value="Genomic_DNA"/>
</dbReference>
<accession>A0A0D2JV30</accession>
<sequence length="74" mass="8008">MAAARGKGAASAPAFQLIAAWWRIARPWFLGRNRWAAAGYMAVCYALALCSTLVSVRISYAQRRFSTALAGKDA</sequence>
<keyword evidence="1" id="KW-1133">Transmembrane helix</keyword>
<keyword evidence="3" id="KW-1185">Reference proteome</keyword>
<name>A0A0D2JV30_9CHLO</name>
<dbReference type="Proteomes" id="UP000054498">
    <property type="component" value="Unassembled WGS sequence"/>
</dbReference>